<dbReference type="EMBL" id="UGGZ01000001">
    <property type="protein sequence ID" value="STO38186.1"/>
    <property type="molecule type" value="Genomic_DNA"/>
</dbReference>
<name>A0A377H6E7_9PAST</name>
<dbReference type="RefSeq" id="WP_115241531.1">
    <property type="nucleotide sequence ID" value="NZ_UGGZ01000001.1"/>
</dbReference>
<protein>
    <submittedName>
        <fullName evidence="1">Phage tail fibre repeat</fullName>
    </submittedName>
</protein>
<evidence type="ECO:0000313" key="2">
    <source>
        <dbReference type="Proteomes" id="UP000254232"/>
    </source>
</evidence>
<dbReference type="GO" id="GO:0019062">
    <property type="term" value="P:virion attachment to host cell"/>
    <property type="evidence" value="ECO:0007669"/>
    <property type="project" value="InterPro"/>
</dbReference>
<dbReference type="InterPro" id="IPR005068">
    <property type="entry name" value="Phage_lambda_Stf-r2"/>
</dbReference>
<organism evidence="1 2">
    <name type="scientific">Gallibacterium anatis</name>
    <dbReference type="NCBI Taxonomy" id="750"/>
    <lineage>
        <taxon>Bacteria</taxon>
        <taxon>Pseudomonadati</taxon>
        <taxon>Pseudomonadota</taxon>
        <taxon>Gammaproteobacteria</taxon>
        <taxon>Pasteurellales</taxon>
        <taxon>Pasteurellaceae</taxon>
        <taxon>Gallibacterium</taxon>
    </lineage>
</organism>
<reference evidence="1 2" key="1">
    <citation type="submission" date="2018-06" db="EMBL/GenBank/DDBJ databases">
        <authorList>
            <consortium name="Pathogen Informatics"/>
            <person name="Doyle S."/>
        </authorList>
    </citation>
    <scope>NUCLEOTIDE SEQUENCE [LARGE SCALE GENOMIC DNA]</scope>
    <source>
        <strain evidence="1 2">NCTC11413</strain>
    </source>
</reference>
<proteinExistence type="predicted"/>
<sequence>MAGLREENKWENEIYRIEESDPVVGGEDGISNKPQKQLANRTQWLKAKINELFGKNTPKKITKDTTNLVVNDGHTHEIEQGSLTTSGIVQLTDSVNQDSSVFAATAKAVKTAFDKAVAAYNLAAGKANSTTNISAGNGLTGGGQINANRTIAMGTPSSITASTTNSVTSTSHTHAIEKGSLTTSGIVQLTDSVNQDSSVFAATAKAVKTAFDKAVAAYNLAAGKANSTTNISAGNGLTGGGQINANRTIAMGTPSSITASTTNSVTSTSHTHAIEKGSLTTSGIVQLTDSVNQDSSVFAATAKAVKTAFDKAVAAYNAAANKVSKAGDVMTGMLKAADFVLNRNGNQKLSSIFDALLKLAQGDATGFQSIANTWGNAGTTPLGITYNFTNANAWYICFGPFFGNLIIQGGFFDVFNAKKFIVKLPINVNKIIFATNAQIEGVAEEAPSLHYAWHQSGANNKTEIEFLTNYISRDTQQWIVIAYS</sequence>
<dbReference type="AlphaFoldDB" id="A0A377H6E7"/>
<dbReference type="Pfam" id="PF03406">
    <property type="entry name" value="Phage_fiber_2"/>
    <property type="match status" value="3"/>
</dbReference>
<dbReference type="GO" id="GO:0046718">
    <property type="term" value="P:symbiont entry into host cell"/>
    <property type="evidence" value="ECO:0007669"/>
    <property type="project" value="InterPro"/>
</dbReference>
<gene>
    <name evidence="1" type="ORF">NCTC11413_01312</name>
</gene>
<evidence type="ECO:0000313" key="1">
    <source>
        <dbReference type="EMBL" id="STO38186.1"/>
    </source>
</evidence>
<dbReference type="Proteomes" id="UP000254232">
    <property type="component" value="Unassembled WGS sequence"/>
</dbReference>
<accession>A0A377H6E7</accession>